<reference evidence="2" key="1">
    <citation type="submission" date="2016-06" db="EMBL/GenBank/DDBJ databases">
        <title>Parallel loss of symbiosis genes in relatives of nitrogen-fixing non-legume Parasponia.</title>
        <authorList>
            <person name="Van Velzen R."/>
            <person name="Holmer R."/>
            <person name="Bu F."/>
            <person name="Rutten L."/>
            <person name="Van Zeijl A."/>
            <person name="Liu W."/>
            <person name="Santuari L."/>
            <person name="Cao Q."/>
            <person name="Sharma T."/>
            <person name="Shen D."/>
            <person name="Roswanjaya Y."/>
            <person name="Wardhani T."/>
            <person name="Kalhor M.S."/>
            <person name="Jansen J."/>
            <person name="Van den Hoogen J."/>
            <person name="Gungor B."/>
            <person name="Hartog M."/>
            <person name="Hontelez J."/>
            <person name="Verver J."/>
            <person name="Yang W.-C."/>
            <person name="Schijlen E."/>
            <person name="Repin R."/>
            <person name="Schilthuizen M."/>
            <person name="Schranz E."/>
            <person name="Heidstra R."/>
            <person name="Miyata K."/>
            <person name="Fedorova E."/>
            <person name="Kohlen W."/>
            <person name="Bisseling T."/>
            <person name="Smit S."/>
            <person name="Geurts R."/>
        </authorList>
    </citation>
    <scope>NUCLEOTIDE SEQUENCE [LARGE SCALE GENOMIC DNA]</scope>
    <source>
        <strain evidence="2">cv. RG33-2</strain>
    </source>
</reference>
<dbReference type="AlphaFoldDB" id="A0A2P5E5T1"/>
<evidence type="ECO:0000313" key="2">
    <source>
        <dbReference type="Proteomes" id="UP000237000"/>
    </source>
</evidence>
<comment type="caution">
    <text evidence="1">The sequence shown here is derived from an EMBL/GenBank/DDBJ whole genome shotgun (WGS) entry which is preliminary data.</text>
</comment>
<organism evidence="1 2">
    <name type="scientific">Trema orientale</name>
    <name type="common">Charcoal tree</name>
    <name type="synonym">Celtis orientalis</name>
    <dbReference type="NCBI Taxonomy" id="63057"/>
    <lineage>
        <taxon>Eukaryota</taxon>
        <taxon>Viridiplantae</taxon>
        <taxon>Streptophyta</taxon>
        <taxon>Embryophyta</taxon>
        <taxon>Tracheophyta</taxon>
        <taxon>Spermatophyta</taxon>
        <taxon>Magnoliopsida</taxon>
        <taxon>eudicotyledons</taxon>
        <taxon>Gunneridae</taxon>
        <taxon>Pentapetalae</taxon>
        <taxon>rosids</taxon>
        <taxon>fabids</taxon>
        <taxon>Rosales</taxon>
        <taxon>Cannabaceae</taxon>
        <taxon>Trema</taxon>
    </lineage>
</organism>
<evidence type="ECO:0000313" key="1">
    <source>
        <dbReference type="EMBL" id="PON80899.1"/>
    </source>
</evidence>
<accession>A0A2P5E5T1</accession>
<protein>
    <submittedName>
        <fullName evidence="1">Uncharacterized protein</fullName>
    </submittedName>
</protein>
<name>A0A2P5E5T1_TREOI</name>
<proteinExistence type="predicted"/>
<feature type="non-terminal residue" evidence="1">
    <location>
        <position position="100"/>
    </location>
</feature>
<dbReference type="InParanoid" id="A0A2P5E5T1"/>
<sequence>MLWSYGEVKVVTVAAADDSEDKVELSSLSEAETSISPVSIFTTVDIEGLSFGASYYVQRDQLLETYKPPQRQNLRSMPFPSIRPTLCVHGVPRSTTTEQQ</sequence>
<dbReference type="Proteomes" id="UP000237000">
    <property type="component" value="Unassembled WGS sequence"/>
</dbReference>
<gene>
    <name evidence="1" type="ORF">TorRG33x02_233070</name>
</gene>
<keyword evidence="2" id="KW-1185">Reference proteome</keyword>
<dbReference type="EMBL" id="JXTC01000229">
    <property type="protein sequence ID" value="PON80899.1"/>
    <property type="molecule type" value="Genomic_DNA"/>
</dbReference>